<protein>
    <submittedName>
        <fullName evidence="1">Uncharacterized protein</fullName>
    </submittedName>
</protein>
<evidence type="ECO:0000313" key="2">
    <source>
        <dbReference type="Proteomes" id="UP000614982"/>
    </source>
</evidence>
<comment type="caution">
    <text evidence="1">The sequence shown here is derived from an EMBL/GenBank/DDBJ whole genome shotgun (WGS) entry which is preliminary data.</text>
</comment>
<sequence length="195" mass="22633">MRNCEHYAVHAVIGEIICNPVLAHRNSYGLKTLTTGKTSMRSNFETALNRNEFPDYFRGLKNYFTPDPDWGTQLHVINWAGLCSFLKTHKTPDLILNNAFRKYLDTVTLNLKDAEDLFDNIGCYYHMRKKVPALSINEFDLVLNLPNAERKKISESIKLLRQELTRSDDTQKMKLFIHDMERLIRDGGPKDIENL</sequence>
<reference evidence="1 2" key="1">
    <citation type="submission" date="2020-05" db="EMBL/GenBank/DDBJ databases">
        <title>Genetic diversity of Pseudomonas cichorii.</title>
        <authorList>
            <person name="Tani S."/>
            <person name="Yagi H."/>
            <person name="Hashimoto S."/>
            <person name="Iiyama K."/>
            <person name="Furuya N."/>
        </authorList>
    </citation>
    <scope>NUCLEOTIDE SEQUENCE [LARGE SCALE GENOMIC DNA]</scope>
    <source>
        <strain evidence="1 2">LMG 2162</strain>
    </source>
</reference>
<accession>A0ABQ1DVU1</accession>
<organism evidence="1 2">
    <name type="scientific">Pseudomonas cichorii</name>
    <dbReference type="NCBI Taxonomy" id="36746"/>
    <lineage>
        <taxon>Bacteria</taxon>
        <taxon>Pseudomonadati</taxon>
        <taxon>Pseudomonadota</taxon>
        <taxon>Gammaproteobacteria</taxon>
        <taxon>Pseudomonadales</taxon>
        <taxon>Pseudomonadaceae</taxon>
        <taxon>Pseudomonas</taxon>
    </lineage>
</organism>
<proteinExistence type="predicted"/>
<name>A0ABQ1DVU1_PSECI</name>
<dbReference type="Proteomes" id="UP000614982">
    <property type="component" value="Unassembled WGS sequence"/>
</dbReference>
<evidence type="ECO:0000313" key="1">
    <source>
        <dbReference type="EMBL" id="GFM95073.1"/>
    </source>
</evidence>
<keyword evidence="2" id="KW-1185">Reference proteome</keyword>
<dbReference type="EMBL" id="BLWA01000030">
    <property type="protein sequence ID" value="GFM95073.1"/>
    <property type="molecule type" value="Genomic_DNA"/>
</dbReference>
<gene>
    <name evidence="1" type="ORF">PSCICP_50450</name>
</gene>
<dbReference type="GeneID" id="45540439"/>
<dbReference type="RefSeq" id="WP_176767559.1">
    <property type="nucleotide sequence ID" value="NZ_BLWA01000030.1"/>
</dbReference>